<keyword evidence="1" id="KW-1133">Transmembrane helix</keyword>
<proteinExistence type="predicted"/>
<feature type="transmembrane region" description="Helical" evidence="1">
    <location>
        <begin position="503"/>
        <end position="528"/>
    </location>
</feature>
<dbReference type="Proteomes" id="UP000186817">
    <property type="component" value="Unassembled WGS sequence"/>
</dbReference>
<feature type="transmembrane region" description="Helical" evidence="1">
    <location>
        <begin position="388"/>
        <end position="406"/>
    </location>
</feature>
<dbReference type="AlphaFoldDB" id="A0A1Q9DUK5"/>
<name>A0A1Q9DUK5_SYMMI</name>
<feature type="chain" id="PRO_5012660842" evidence="2">
    <location>
        <begin position="23"/>
        <end position="559"/>
    </location>
</feature>
<evidence type="ECO:0000313" key="3">
    <source>
        <dbReference type="EMBL" id="OLP98852.1"/>
    </source>
</evidence>
<dbReference type="OrthoDB" id="408493at2759"/>
<feature type="transmembrane region" description="Helical" evidence="1">
    <location>
        <begin position="412"/>
        <end position="431"/>
    </location>
</feature>
<comment type="caution">
    <text evidence="3">The sequence shown here is derived from an EMBL/GenBank/DDBJ whole genome shotgun (WGS) entry which is preliminary data.</text>
</comment>
<evidence type="ECO:0000256" key="1">
    <source>
        <dbReference type="SAM" id="Phobius"/>
    </source>
</evidence>
<keyword evidence="4" id="KW-1185">Reference proteome</keyword>
<accession>A0A1Q9DUK5</accession>
<dbReference type="EMBL" id="LSRX01000383">
    <property type="protein sequence ID" value="OLP98852.1"/>
    <property type="molecule type" value="Genomic_DNA"/>
</dbReference>
<gene>
    <name evidence="3" type="ORF">AK812_SmicGene18646</name>
</gene>
<keyword evidence="1" id="KW-0472">Membrane</keyword>
<evidence type="ECO:0000313" key="4">
    <source>
        <dbReference type="Proteomes" id="UP000186817"/>
    </source>
</evidence>
<feature type="signal peptide" evidence="2">
    <location>
        <begin position="1"/>
        <end position="22"/>
    </location>
</feature>
<reference evidence="3 4" key="1">
    <citation type="submission" date="2016-02" db="EMBL/GenBank/DDBJ databases">
        <title>Genome analysis of coral dinoflagellate symbionts highlights evolutionary adaptations to a symbiotic lifestyle.</title>
        <authorList>
            <person name="Aranda M."/>
            <person name="Li Y."/>
            <person name="Liew Y.J."/>
            <person name="Baumgarten S."/>
            <person name="Simakov O."/>
            <person name="Wilson M."/>
            <person name="Piel J."/>
            <person name="Ashoor H."/>
            <person name="Bougouffa S."/>
            <person name="Bajic V.B."/>
            <person name="Ryu T."/>
            <person name="Ravasi T."/>
            <person name="Bayer T."/>
            <person name="Micklem G."/>
            <person name="Kim H."/>
            <person name="Bhak J."/>
            <person name="Lajeunesse T.C."/>
            <person name="Voolstra C.R."/>
        </authorList>
    </citation>
    <scope>NUCLEOTIDE SEQUENCE [LARGE SCALE GENOMIC DNA]</scope>
    <source>
        <strain evidence="3 4">CCMP2467</strain>
    </source>
</reference>
<protein>
    <submittedName>
        <fullName evidence="3">Uncharacterized protein</fullName>
    </submittedName>
</protein>
<evidence type="ECO:0000256" key="2">
    <source>
        <dbReference type="SAM" id="SignalP"/>
    </source>
</evidence>
<keyword evidence="2" id="KW-0732">Signal</keyword>
<sequence length="559" mass="61578">MTGVPLDALLEWSALMLDGVDAARTQGVWEWSPKSAQDPAEWLEYRHRNLQWRTGLASGAHGEVSDLVSDEVSAPPVDFFSPVPDLQTWEGDFKSGAAYHLPQTPRLVADVALKIWMLSPEMESDLKVGTYAACPLTVLLSSASVERSWAKIVGHSADGVAIKGPDEVPSNLFLGRRRCFDLRSILTFAPAGIGWAMADACEVGTCYAQHTQTGGRPTLQILSTGIEDAQNDPSSVMAVARMDPATYGVLSQDNACYTEYIVCILACLSCICMAYCMTPDESRPNAERLFEWRLHHESLQITLKRHSPLPEDETQEQLAGVLFAMCKAHVYVEMCFKSGAGEPMRLHVQMTQVSFSSIIAATTAYLFICGVQNEVGDRGFNPAPFSKNICNAASLVVTYGFTVLVAREKDFSVLKAFLLVAIVMEVINYCYTRRVVKQPKEEIPVAEYSNLYLTGGHVFRPFASALGIVFPFGGPTAPMGRRGFALPSVYFTKWVAIQNSRLWGLYICVYVILVALVAASIALFQVYFVPVEPHLRLQLWNDVTGLTGAHPGREDFDFV</sequence>
<keyword evidence="1" id="KW-0812">Transmembrane</keyword>
<organism evidence="3 4">
    <name type="scientific">Symbiodinium microadriaticum</name>
    <name type="common">Dinoflagellate</name>
    <name type="synonym">Zooxanthella microadriatica</name>
    <dbReference type="NCBI Taxonomy" id="2951"/>
    <lineage>
        <taxon>Eukaryota</taxon>
        <taxon>Sar</taxon>
        <taxon>Alveolata</taxon>
        <taxon>Dinophyceae</taxon>
        <taxon>Suessiales</taxon>
        <taxon>Symbiodiniaceae</taxon>
        <taxon>Symbiodinium</taxon>
    </lineage>
</organism>